<sequence length="69" mass="7967">MKCRASSLTIWGRFHVARSAHRPRCLVTVTPWHCVKKCWPPVMRNCRSICWPPKSQCYFPICLTCGNGC</sequence>
<proteinExistence type="predicted"/>
<protein>
    <submittedName>
        <fullName evidence="1">Uncharacterized protein</fullName>
    </submittedName>
</protein>
<organism evidence="1">
    <name type="scientific">Yersinia enterocolitica</name>
    <dbReference type="NCBI Taxonomy" id="630"/>
    <lineage>
        <taxon>Bacteria</taxon>
        <taxon>Pseudomonadati</taxon>
        <taxon>Pseudomonadota</taxon>
        <taxon>Gammaproteobacteria</taxon>
        <taxon>Enterobacterales</taxon>
        <taxon>Yersiniaceae</taxon>
        <taxon>Yersinia</taxon>
    </lineage>
</organism>
<dbReference type="AlphaFoldDB" id="B0RKN5"/>
<dbReference type="EMBL" id="AM905950">
    <property type="protein sequence ID" value="CAP20142.1"/>
    <property type="molecule type" value="Genomic_DNA"/>
</dbReference>
<reference evidence="1" key="1">
    <citation type="journal article" date="2008" name="J. Bacteriol.">
        <title>Genetic and functional properties of the self-transmissible Yersinia enterocolitica plasmid pYE854, which mobilizes the virulence plasmid pYV.</title>
        <authorList>
            <person name="Hammerl J.A."/>
            <person name="Klein I."/>
            <person name="Lanka E."/>
            <person name="Appel B."/>
            <person name="Hertwig S."/>
        </authorList>
    </citation>
    <scope>NUCLEOTIDE SEQUENCE [LARGE SCALE GENOMIC DNA]</scope>
    <source>
        <strain evidence="1">29854</strain>
        <plasmid evidence="1">pYE854</plasmid>
    </source>
</reference>
<geneLocation type="plasmid" evidence="1">
    <name>pYE854</name>
</geneLocation>
<accession>B0RKN5</accession>
<name>B0RKN5_YEREN</name>
<evidence type="ECO:0000313" key="1">
    <source>
        <dbReference type="EMBL" id="CAP20142.1"/>
    </source>
</evidence>
<keyword evidence="1" id="KW-0614">Plasmid</keyword>